<accession>A0A1F6D847</accession>
<evidence type="ECO:0000256" key="1">
    <source>
        <dbReference type="SAM" id="Phobius"/>
    </source>
</evidence>
<dbReference type="Proteomes" id="UP000177958">
    <property type="component" value="Unassembled WGS sequence"/>
</dbReference>
<feature type="transmembrane region" description="Helical" evidence="1">
    <location>
        <begin position="16"/>
        <end position="36"/>
    </location>
</feature>
<comment type="caution">
    <text evidence="2">The sequence shown here is derived from an EMBL/GenBank/DDBJ whole genome shotgun (WGS) entry which is preliminary data.</text>
</comment>
<reference evidence="2 3" key="1">
    <citation type="journal article" date="2016" name="Nat. Commun.">
        <title>Thousands of microbial genomes shed light on interconnected biogeochemical processes in an aquifer system.</title>
        <authorList>
            <person name="Anantharaman K."/>
            <person name="Brown C.T."/>
            <person name="Hug L.A."/>
            <person name="Sharon I."/>
            <person name="Castelle C.J."/>
            <person name="Probst A.J."/>
            <person name="Thomas B.C."/>
            <person name="Singh A."/>
            <person name="Wilkins M.J."/>
            <person name="Karaoz U."/>
            <person name="Brodie E.L."/>
            <person name="Williams K.H."/>
            <person name="Hubbard S.S."/>
            <person name="Banfield J.F."/>
        </authorList>
    </citation>
    <scope>NUCLEOTIDE SEQUENCE [LARGE SCALE GENOMIC DNA]</scope>
</reference>
<evidence type="ECO:0000313" key="2">
    <source>
        <dbReference type="EMBL" id="OGG57609.1"/>
    </source>
</evidence>
<keyword evidence="1" id="KW-0812">Transmembrane</keyword>
<keyword evidence="1" id="KW-0472">Membrane</keyword>
<protein>
    <submittedName>
        <fullName evidence="2">Uncharacterized protein</fullName>
    </submittedName>
</protein>
<organism evidence="2 3">
    <name type="scientific">Candidatus Kaiserbacteria bacterium RIFCSPHIGHO2_01_FULL_55_17</name>
    <dbReference type="NCBI Taxonomy" id="1798484"/>
    <lineage>
        <taxon>Bacteria</taxon>
        <taxon>Candidatus Kaiseribacteriota</taxon>
    </lineage>
</organism>
<feature type="transmembrane region" description="Helical" evidence="1">
    <location>
        <begin position="48"/>
        <end position="68"/>
    </location>
</feature>
<proteinExistence type="predicted"/>
<dbReference type="EMBL" id="MFKX01000018">
    <property type="protein sequence ID" value="OGG57609.1"/>
    <property type="molecule type" value="Genomic_DNA"/>
</dbReference>
<dbReference type="AlphaFoldDB" id="A0A1F6D847"/>
<sequence length="79" mass="8340">MAACACLKHPSVKSGLMALSSAITSGVIVGGMALALHLTGFSMTDEQPVHMVILVLAMAAGCWFPIWVPHVVEDYIDDL</sequence>
<keyword evidence="1" id="KW-1133">Transmembrane helix</keyword>
<name>A0A1F6D847_9BACT</name>
<evidence type="ECO:0000313" key="3">
    <source>
        <dbReference type="Proteomes" id="UP000177958"/>
    </source>
</evidence>
<gene>
    <name evidence="2" type="ORF">A2853_01940</name>
</gene>